<dbReference type="Proteomes" id="UP000783253">
    <property type="component" value="Unassembled WGS sequence"/>
</dbReference>
<accession>A0ABS7IYB4</accession>
<protein>
    <submittedName>
        <fullName evidence="1">DUF924 domain-containing protein</fullName>
    </submittedName>
</protein>
<dbReference type="RefSeq" id="WP_221573952.1">
    <property type="nucleotide sequence ID" value="NZ_JAIGNK010000003.1"/>
</dbReference>
<organism evidence="1 2">
    <name type="scientific">Qipengyuania polymorpha</name>
    <dbReference type="NCBI Taxonomy" id="2867234"/>
    <lineage>
        <taxon>Bacteria</taxon>
        <taxon>Pseudomonadati</taxon>
        <taxon>Pseudomonadota</taxon>
        <taxon>Alphaproteobacteria</taxon>
        <taxon>Sphingomonadales</taxon>
        <taxon>Erythrobacteraceae</taxon>
        <taxon>Qipengyuania</taxon>
    </lineage>
</organism>
<dbReference type="SUPFAM" id="SSF48452">
    <property type="entry name" value="TPR-like"/>
    <property type="match status" value="1"/>
</dbReference>
<sequence>MSLPDRDKDIFQELLSLWFDEVDPDHWYNSTPEIDAMLRERFDEALEREGKRDAEDFLGDPETALAAAILFDQIPRNIHRGTRLAYAWDEKAQAIARGMLLEGWTQAMEPARAQFALMPLMHSEWLADQNESVLRFGQLVPDALDYARKHREAIVRFGCFPHRKKVLGLEITPQQQEAIDAGLKW</sequence>
<dbReference type="Pfam" id="PF06041">
    <property type="entry name" value="DUF924"/>
    <property type="match status" value="1"/>
</dbReference>
<dbReference type="InterPro" id="IPR010323">
    <property type="entry name" value="DUF924"/>
</dbReference>
<dbReference type="Gene3D" id="1.25.40.10">
    <property type="entry name" value="Tetratricopeptide repeat domain"/>
    <property type="match status" value="1"/>
</dbReference>
<proteinExistence type="predicted"/>
<dbReference type="InterPro" id="IPR011990">
    <property type="entry name" value="TPR-like_helical_dom_sf"/>
</dbReference>
<name>A0ABS7IYB4_9SPHN</name>
<evidence type="ECO:0000313" key="1">
    <source>
        <dbReference type="EMBL" id="MBX7458553.1"/>
    </source>
</evidence>
<evidence type="ECO:0000313" key="2">
    <source>
        <dbReference type="Proteomes" id="UP000783253"/>
    </source>
</evidence>
<gene>
    <name evidence="1" type="ORF">K3152_09875</name>
</gene>
<dbReference type="EMBL" id="JAIGNK010000003">
    <property type="protein sequence ID" value="MBX7458553.1"/>
    <property type="molecule type" value="Genomic_DNA"/>
</dbReference>
<dbReference type="Gene3D" id="1.20.58.320">
    <property type="entry name" value="TPR-like"/>
    <property type="match status" value="1"/>
</dbReference>
<comment type="caution">
    <text evidence="1">The sequence shown here is derived from an EMBL/GenBank/DDBJ whole genome shotgun (WGS) entry which is preliminary data.</text>
</comment>
<reference evidence="1 2" key="1">
    <citation type="submission" date="2021-08" db="EMBL/GenBank/DDBJ databases">
        <title>Comparative Genomics Analysis of the Genus Qipengyuania Reveals Extensive Genetic Diversity and Metabolic Versatility, Including the Description of Fifteen Novel Species.</title>
        <authorList>
            <person name="Liu Y."/>
        </authorList>
    </citation>
    <scope>NUCLEOTIDE SEQUENCE [LARGE SCALE GENOMIC DNA]</scope>
    <source>
        <strain evidence="1 2">1NDH17</strain>
    </source>
</reference>
<keyword evidence="2" id="KW-1185">Reference proteome</keyword>